<gene>
    <name evidence="2" type="ORF">LRLP16767_LR202_01757</name>
</gene>
<dbReference type="GO" id="GO:0033014">
    <property type="term" value="P:tetrapyrrole biosynthetic process"/>
    <property type="evidence" value="ECO:0007669"/>
    <property type="project" value="InterPro"/>
</dbReference>
<dbReference type="RefSeq" id="WP_102816724.1">
    <property type="nucleotide sequence ID" value="NZ_LN887650.1"/>
</dbReference>
<dbReference type="Pfam" id="PF02602">
    <property type="entry name" value="HEM4"/>
    <property type="match status" value="1"/>
</dbReference>
<dbReference type="EMBL" id="LN887650">
    <property type="protein sequence ID" value="CUR41908.1"/>
    <property type="molecule type" value="Genomic_DNA"/>
</dbReference>
<dbReference type="AlphaFoldDB" id="A0A0U5JYE5"/>
<name>A0A0U5JYE5_LIMRT</name>
<accession>A0A0U5JYE5</accession>
<protein>
    <submittedName>
        <fullName evidence="2">Uroporphyrinogen-III synthase</fullName>
    </submittedName>
</protein>
<dbReference type="Proteomes" id="UP000235484">
    <property type="component" value="Unassembled WGS sequence"/>
</dbReference>
<dbReference type="SUPFAM" id="SSF69618">
    <property type="entry name" value="HemD-like"/>
    <property type="match status" value="1"/>
</dbReference>
<feature type="domain" description="Tetrapyrrole biosynthesis uroporphyrinogen III synthase" evidence="1">
    <location>
        <begin position="36"/>
        <end position="215"/>
    </location>
</feature>
<sequence>MAILITYPKNKVPVYWRIKLEQKDDVIYFPFRILKAVNLTRESKELLQNSKFLAITSLFGAQVFCDQLKKLNSTATIYVLSKKIEQSLEKKVTNPIQVAPSENRKSLLEELKSKHITDICWLIGDKAEKYYSDFWGCKIIVYKNTWDKEHEGKALKIFMKRHITSALVTSISNFDRMFEIMTRVDSNEYRNINYYVLGENTGNYIQKKGLKVIYPDRKKHVLENVLDNLWHYEREN</sequence>
<proteinExistence type="predicted"/>
<dbReference type="InterPro" id="IPR003754">
    <property type="entry name" value="4pyrrol_synth_uPrphyn_synth"/>
</dbReference>
<evidence type="ECO:0000313" key="2">
    <source>
        <dbReference type="EMBL" id="CUR41908.1"/>
    </source>
</evidence>
<organism evidence="2 3">
    <name type="scientific">Limosilactobacillus reuteri</name>
    <name type="common">Lactobacillus reuteri</name>
    <dbReference type="NCBI Taxonomy" id="1598"/>
    <lineage>
        <taxon>Bacteria</taxon>
        <taxon>Bacillati</taxon>
        <taxon>Bacillota</taxon>
        <taxon>Bacilli</taxon>
        <taxon>Lactobacillales</taxon>
        <taxon>Lactobacillaceae</taxon>
        <taxon>Limosilactobacillus</taxon>
    </lineage>
</organism>
<dbReference type="InterPro" id="IPR036108">
    <property type="entry name" value="4pyrrol_syn_uPrphyn_synt_sf"/>
</dbReference>
<evidence type="ECO:0000313" key="3">
    <source>
        <dbReference type="Proteomes" id="UP000235484"/>
    </source>
</evidence>
<dbReference type="GO" id="GO:0004852">
    <property type="term" value="F:uroporphyrinogen-III synthase activity"/>
    <property type="evidence" value="ECO:0007669"/>
    <property type="project" value="InterPro"/>
</dbReference>
<evidence type="ECO:0000259" key="1">
    <source>
        <dbReference type="Pfam" id="PF02602"/>
    </source>
</evidence>
<dbReference type="Gene3D" id="3.40.50.10090">
    <property type="match status" value="1"/>
</dbReference>
<reference evidence="3" key="1">
    <citation type="submission" date="2015-10" db="EMBL/GenBank/DDBJ databases">
        <authorList>
            <person name="Crossman L.C."/>
        </authorList>
    </citation>
    <scope>NUCLEOTIDE SEQUENCE [LARGE SCALE GENOMIC DNA]</scope>
    <source>
        <strain evidence="3">20-2</strain>
    </source>
</reference>